<keyword evidence="3" id="KW-1185">Reference proteome</keyword>
<dbReference type="EMBL" id="MSFL01000027">
    <property type="protein sequence ID" value="PWY71682.1"/>
    <property type="molecule type" value="Genomic_DNA"/>
</dbReference>
<organism evidence="2 3">
    <name type="scientific">Aspergillus heteromorphus CBS 117.55</name>
    <dbReference type="NCBI Taxonomy" id="1448321"/>
    <lineage>
        <taxon>Eukaryota</taxon>
        <taxon>Fungi</taxon>
        <taxon>Dikarya</taxon>
        <taxon>Ascomycota</taxon>
        <taxon>Pezizomycotina</taxon>
        <taxon>Eurotiomycetes</taxon>
        <taxon>Eurotiomycetidae</taxon>
        <taxon>Eurotiales</taxon>
        <taxon>Aspergillaceae</taxon>
        <taxon>Aspergillus</taxon>
        <taxon>Aspergillus subgen. Circumdati</taxon>
    </lineage>
</organism>
<evidence type="ECO:0000256" key="1">
    <source>
        <dbReference type="SAM" id="MobiDB-lite"/>
    </source>
</evidence>
<reference evidence="2 3" key="1">
    <citation type="submission" date="2016-12" db="EMBL/GenBank/DDBJ databases">
        <title>The genomes of Aspergillus section Nigri reveals drivers in fungal speciation.</title>
        <authorList>
            <consortium name="DOE Joint Genome Institute"/>
            <person name="Vesth T.C."/>
            <person name="Nybo J."/>
            <person name="Theobald S."/>
            <person name="Brandl J."/>
            <person name="Frisvad J.C."/>
            <person name="Nielsen K.F."/>
            <person name="Lyhne E.K."/>
            <person name="Kogle M.E."/>
            <person name="Kuo A."/>
            <person name="Riley R."/>
            <person name="Clum A."/>
            <person name="Nolan M."/>
            <person name="Lipzen A."/>
            <person name="Salamov A."/>
            <person name="Henrissat B."/>
            <person name="Wiebenga A."/>
            <person name="De Vries R.P."/>
            <person name="Grigoriev I.V."/>
            <person name="Mortensen U.H."/>
            <person name="Andersen M.R."/>
            <person name="Baker S.E."/>
        </authorList>
    </citation>
    <scope>NUCLEOTIDE SEQUENCE [LARGE SCALE GENOMIC DNA]</scope>
    <source>
        <strain evidence="2 3">CBS 117.55</strain>
    </source>
</reference>
<dbReference type="GeneID" id="37068323"/>
<gene>
    <name evidence="2" type="ORF">BO70DRAFT_389544</name>
</gene>
<sequence length="340" mass="37894">MAYTLSRLALAKRLFLKPKTPTAPSSTPQHQYSLRKRSAQPPLTSFLDEDDTDDYDPKVERALLRRKRICKPPKGSVSRSLIVKLQMASEDAKGFLASFPLSQDDDDQNEMTTGMDFDGDAPPIPIPTPTYPLLRTITTSLPHPIDPFYLPPEDGTLPCHFCSSPSYGILGLGPRCIEILDYGNGHWLEIGGAEANAHAPSRMCVTCALERVHIVECKRHHIVPLKGWRVEGFDFEAAYRSLPNNPWCSLCPNPAFFGCAARQTGNVYLEPVDGEVGCGLLLCESCEVWMRVLKGDLKAVVDRNQIEDPLDGCRADVEFLMPGNWLWGRIRFRQVSGLSH</sequence>
<evidence type="ECO:0000313" key="3">
    <source>
        <dbReference type="Proteomes" id="UP000247233"/>
    </source>
</evidence>
<dbReference type="Proteomes" id="UP000247233">
    <property type="component" value="Unassembled WGS sequence"/>
</dbReference>
<dbReference type="OrthoDB" id="5303703at2759"/>
<accession>A0A317VFM0</accession>
<name>A0A317VFM0_9EURO</name>
<dbReference type="VEuPathDB" id="FungiDB:BO70DRAFT_389544"/>
<evidence type="ECO:0000313" key="2">
    <source>
        <dbReference type="EMBL" id="PWY71682.1"/>
    </source>
</evidence>
<proteinExistence type="predicted"/>
<evidence type="ECO:0008006" key="4">
    <source>
        <dbReference type="Google" id="ProtNLM"/>
    </source>
</evidence>
<comment type="caution">
    <text evidence="2">The sequence shown here is derived from an EMBL/GenBank/DDBJ whole genome shotgun (WGS) entry which is preliminary data.</text>
</comment>
<feature type="compositionally biased region" description="Low complexity" evidence="1">
    <location>
        <begin position="18"/>
        <end position="28"/>
    </location>
</feature>
<protein>
    <recommendedName>
        <fullName evidence="4">C6 finger domain protein</fullName>
    </recommendedName>
</protein>
<dbReference type="AlphaFoldDB" id="A0A317VFM0"/>
<dbReference type="STRING" id="1448321.A0A317VFM0"/>
<feature type="region of interest" description="Disordered" evidence="1">
    <location>
        <begin position="18"/>
        <end position="52"/>
    </location>
</feature>
<dbReference type="RefSeq" id="XP_025396274.1">
    <property type="nucleotide sequence ID" value="XM_025546086.1"/>
</dbReference>